<organism evidence="2 3">
    <name type="scientific">Tetrapyrgos nigripes</name>
    <dbReference type="NCBI Taxonomy" id="182062"/>
    <lineage>
        <taxon>Eukaryota</taxon>
        <taxon>Fungi</taxon>
        <taxon>Dikarya</taxon>
        <taxon>Basidiomycota</taxon>
        <taxon>Agaricomycotina</taxon>
        <taxon>Agaricomycetes</taxon>
        <taxon>Agaricomycetidae</taxon>
        <taxon>Agaricales</taxon>
        <taxon>Marasmiineae</taxon>
        <taxon>Marasmiaceae</taxon>
        <taxon>Tetrapyrgos</taxon>
    </lineage>
</organism>
<feature type="compositionally biased region" description="Basic residues" evidence="1">
    <location>
        <begin position="1"/>
        <end position="13"/>
    </location>
</feature>
<dbReference type="OrthoDB" id="538607at2759"/>
<dbReference type="Proteomes" id="UP000559256">
    <property type="component" value="Unassembled WGS sequence"/>
</dbReference>
<dbReference type="AlphaFoldDB" id="A0A8H5LW60"/>
<feature type="region of interest" description="Disordered" evidence="1">
    <location>
        <begin position="1"/>
        <end position="35"/>
    </location>
</feature>
<evidence type="ECO:0000313" key="3">
    <source>
        <dbReference type="Proteomes" id="UP000559256"/>
    </source>
</evidence>
<sequence length="248" mass="28444">MVRRRNSPTKRKKAPLENPFPGKKRQNEDPDKALPCDVHSQRRQQACRNLEALESLYMYPGIAVYLARVESELLKQSESAYSRFIDPMRNWWTGSLGDVELIKEIFIHLRTSMELLEDAAILLETKDGTNITFCYSPSNEVYAAVLWKSFQGQIVALSPKPPDNVCEPATNDELRQMMVFGYDLAANLQPIWAPCILSGQIPFVNRKNEGAVLKDLISGIRPTRPDSHWCSDRIWALIERYWVHHAKS</sequence>
<reference evidence="2 3" key="1">
    <citation type="journal article" date="2020" name="ISME J.">
        <title>Uncovering the hidden diversity of litter-decomposition mechanisms in mushroom-forming fungi.</title>
        <authorList>
            <person name="Floudas D."/>
            <person name="Bentzer J."/>
            <person name="Ahren D."/>
            <person name="Johansson T."/>
            <person name="Persson P."/>
            <person name="Tunlid A."/>
        </authorList>
    </citation>
    <scope>NUCLEOTIDE SEQUENCE [LARGE SCALE GENOMIC DNA]</scope>
    <source>
        <strain evidence="2 3">CBS 291.85</strain>
    </source>
</reference>
<gene>
    <name evidence="2" type="ORF">D9758_003371</name>
</gene>
<comment type="caution">
    <text evidence="2">The sequence shown here is derived from an EMBL/GenBank/DDBJ whole genome shotgun (WGS) entry which is preliminary data.</text>
</comment>
<accession>A0A8H5LW60</accession>
<feature type="compositionally biased region" description="Basic and acidic residues" evidence="1">
    <location>
        <begin position="25"/>
        <end position="34"/>
    </location>
</feature>
<protein>
    <submittedName>
        <fullName evidence="2">Uncharacterized protein</fullName>
    </submittedName>
</protein>
<evidence type="ECO:0000313" key="2">
    <source>
        <dbReference type="EMBL" id="KAF5371634.1"/>
    </source>
</evidence>
<name>A0A8H5LW60_9AGAR</name>
<evidence type="ECO:0000256" key="1">
    <source>
        <dbReference type="SAM" id="MobiDB-lite"/>
    </source>
</evidence>
<dbReference type="EMBL" id="JAACJM010000007">
    <property type="protein sequence ID" value="KAF5371634.1"/>
    <property type="molecule type" value="Genomic_DNA"/>
</dbReference>
<keyword evidence="3" id="KW-1185">Reference proteome</keyword>
<proteinExistence type="predicted"/>